<dbReference type="EMBL" id="BGPR01001494">
    <property type="protein sequence ID" value="GBM55266.1"/>
    <property type="molecule type" value="Genomic_DNA"/>
</dbReference>
<proteinExistence type="predicted"/>
<evidence type="ECO:0000313" key="1">
    <source>
        <dbReference type="EMBL" id="GBM55266.1"/>
    </source>
</evidence>
<keyword evidence="2" id="KW-1185">Reference proteome</keyword>
<accession>A0A4Y2GR94</accession>
<organism evidence="1 2">
    <name type="scientific">Araneus ventricosus</name>
    <name type="common">Orbweaver spider</name>
    <name type="synonym">Epeira ventricosa</name>
    <dbReference type="NCBI Taxonomy" id="182803"/>
    <lineage>
        <taxon>Eukaryota</taxon>
        <taxon>Metazoa</taxon>
        <taxon>Ecdysozoa</taxon>
        <taxon>Arthropoda</taxon>
        <taxon>Chelicerata</taxon>
        <taxon>Arachnida</taxon>
        <taxon>Araneae</taxon>
        <taxon>Araneomorphae</taxon>
        <taxon>Entelegynae</taxon>
        <taxon>Araneoidea</taxon>
        <taxon>Araneidae</taxon>
        <taxon>Araneus</taxon>
    </lineage>
</organism>
<name>A0A4Y2GR94_ARAVE</name>
<sequence>QGRDENHSSLNRGYTPGDQTSPFTLLQKLLGYSCDVTASVVLNRDNSRCQNAVVVKFNKKKPAALIVFHKPTFSLKKVNTHSWWEHQFYQPCLRANNSAETGELTSAVVEVMIIKTCAVALHASPLPTTCPPVKRLDRRLKKTAPLFLSSQLGNYVI</sequence>
<reference evidence="1 2" key="1">
    <citation type="journal article" date="2019" name="Sci. Rep.">
        <title>Orb-weaving spider Araneus ventricosus genome elucidates the spidroin gene catalogue.</title>
        <authorList>
            <person name="Kono N."/>
            <person name="Nakamura H."/>
            <person name="Ohtoshi R."/>
            <person name="Moran D.A.P."/>
            <person name="Shinohara A."/>
            <person name="Yoshida Y."/>
            <person name="Fujiwara M."/>
            <person name="Mori M."/>
            <person name="Tomita M."/>
            <person name="Arakawa K."/>
        </authorList>
    </citation>
    <scope>NUCLEOTIDE SEQUENCE [LARGE SCALE GENOMIC DNA]</scope>
</reference>
<comment type="caution">
    <text evidence="1">The sequence shown here is derived from an EMBL/GenBank/DDBJ whole genome shotgun (WGS) entry which is preliminary data.</text>
</comment>
<dbReference type="AlphaFoldDB" id="A0A4Y2GR94"/>
<dbReference type="Proteomes" id="UP000499080">
    <property type="component" value="Unassembled WGS sequence"/>
</dbReference>
<feature type="non-terminal residue" evidence="1">
    <location>
        <position position="1"/>
    </location>
</feature>
<gene>
    <name evidence="1" type="ORF">AVEN_272337_1</name>
</gene>
<evidence type="ECO:0000313" key="2">
    <source>
        <dbReference type="Proteomes" id="UP000499080"/>
    </source>
</evidence>
<protein>
    <submittedName>
        <fullName evidence="1">Uncharacterized protein</fullName>
    </submittedName>
</protein>